<proteinExistence type="predicted"/>
<feature type="non-terminal residue" evidence="2">
    <location>
        <position position="1"/>
    </location>
</feature>
<feature type="region of interest" description="Disordered" evidence="1">
    <location>
        <begin position="1"/>
        <end position="111"/>
    </location>
</feature>
<sequence length="111" mass="12195">RGRDFRGQLEAGRRGRSDRIRVGHAPAGGRGHSSRAARGGAGRGVPGQPQLRRRIQRAVRLPARRRAGALRRLPRPRPVRGRRKADRPDDAGGGGLRGRGPRRPPRPHPEL</sequence>
<dbReference type="AlphaFoldDB" id="A0A6J4SCT6"/>
<feature type="compositionally biased region" description="Basic and acidic residues" evidence="1">
    <location>
        <begin position="1"/>
        <end position="21"/>
    </location>
</feature>
<organism evidence="2">
    <name type="scientific">uncultured Solirubrobacteraceae bacterium</name>
    <dbReference type="NCBI Taxonomy" id="1162706"/>
    <lineage>
        <taxon>Bacteria</taxon>
        <taxon>Bacillati</taxon>
        <taxon>Actinomycetota</taxon>
        <taxon>Thermoleophilia</taxon>
        <taxon>Solirubrobacterales</taxon>
        <taxon>Solirubrobacteraceae</taxon>
        <taxon>environmental samples</taxon>
    </lineage>
</organism>
<gene>
    <name evidence="2" type="ORF">AVDCRST_MAG69-1553</name>
</gene>
<evidence type="ECO:0000256" key="1">
    <source>
        <dbReference type="SAM" id="MobiDB-lite"/>
    </source>
</evidence>
<dbReference type="EMBL" id="CADCVP010000166">
    <property type="protein sequence ID" value="CAA9494886.1"/>
    <property type="molecule type" value="Genomic_DNA"/>
</dbReference>
<reference evidence="2" key="1">
    <citation type="submission" date="2020-02" db="EMBL/GenBank/DDBJ databases">
        <authorList>
            <person name="Meier V. D."/>
        </authorList>
    </citation>
    <scope>NUCLEOTIDE SEQUENCE</scope>
    <source>
        <strain evidence="2">AVDCRST_MAG69</strain>
    </source>
</reference>
<name>A0A6J4SCT6_9ACTN</name>
<evidence type="ECO:0000313" key="2">
    <source>
        <dbReference type="EMBL" id="CAA9494886.1"/>
    </source>
</evidence>
<feature type="compositionally biased region" description="Basic residues" evidence="1">
    <location>
        <begin position="51"/>
        <end position="85"/>
    </location>
</feature>
<feature type="non-terminal residue" evidence="2">
    <location>
        <position position="111"/>
    </location>
</feature>
<feature type="compositionally biased region" description="Basic residues" evidence="1">
    <location>
        <begin position="99"/>
        <end position="111"/>
    </location>
</feature>
<accession>A0A6J4SCT6</accession>
<protein>
    <submittedName>
        <fullName evidence="2">Uncharacterized protein</fullName>
    </submittedName>
</protein>